<proteinExistence type="predicted"/>
<evidence type="ECO:0000256" key="5">
    <source>
        <dbReference type="ARBA" id="ARBA00074140"/>
    </source>
</evidence>
<dbReference type="Gene3D" id="2.60.120.10">
    <property type="entry name" value="Jelly Rolls"/>
    <property type="match status" value="1"/>
</dbReference>
<dbReference type="Proteomes" id="UP000316541">
    <property type="component" value="Unassembled WGS sequence"/>
</dbReference>
<evidence type="ECO:0000313" key="9">
    <source>
        <dbReference type="Proteomes" id="UP000316541"/>
    </source>
</evidence>
<dbReference type="InterPro" id="IPR018060">
    <property type="entry name" value="HTH_AraC"/>
</dbReference>
<comment type="caution">
    <text evidence="8">The sequence shown here is derived from an EMBL/GenBank/DDBJ whole genome shotgun (WGS) entry which is preliminary data.</text>
</comment>
<dbReference type="PROSITE" id="PS01124">
    <property type="entry name" value="HTH_ARAC_FAMILY_2"/>
    <property type="match status" value="1"/>
</dbReference>
<keyword evidence="2" id="KW-0805">Transcription regulation</keyword>
<dbReference type="PANTHER" id="PTHR11019">
    <property type="entry name" value="HTH-TYPE TRANSCRIPTIONAL REGULATOR NIMR"/>
    <property type="match status" value="1"/>
</dbReference>
<evidence type="ECO:0000256" key="4">
    <source>
        <dbReference type="ARBA" id="ARBA00023163"/>
    </source>
</evidence>
<dbReference type="GO" id="GO:0043565">
    <property type="term" value="F:sequence-specific DNA binding"/>
    <property type="evidence" value="ECO:0007669"/>
    <property type="project" value="InterPro"/>
</dbReference>
<name>A0A544YXP9_9ACTN</name>
<evidence type="ECO:0000259" key="7">
    <source>
        <dbReference type="PROSITE" id="PS01124"/>
    </source>
</evidence>
<keyword evidence="4" id="KW-0804">Transcription</keyword>
<accession>A0A544YXP9</accession>
<dbReference type="InterPro" id="IPR014710">
    <property type="entry name" value="RmlC-like_jellyroll"/>
</dbReference>
<gene>
    <name evidence="8" type="ORF">FLX08_12005</name>
</gene>
<dbReference type="Pfam" id="PF12833">
    <property type="entry name" value="HTH_18"/>
    <property type="match status" value="1"/>
</dbReference>
<dbReference type="EMBL" id="VIRM01000011">
    <property type="protein sequence ID" value="TQS21534.1"/>
    <property type="molecule type" value="Genomic_DNA"/>
</dbReference>
<evidence type="ECO:0000256" key="6">
    <source>
        <dbReference type="ARBA" id="ARBA00079449"/>
    </source>
</evidence>
<reference evidence="8 9" key="1">
    <citation type="submission" date="2019-07" db="EMBL/GenBank/DDBJ databases">
        <title>Microbispora hainanensis DSM 45428.</title>
        <authorList>
            <person name="Thawai C."/>
        </authorList>
    </citation>
    <scope>NUCLEOTIDE SEQUENCE [LARGE SCALE GENOMIC DNA]</scope>
    <source>
        <strain evidence="8 9">DSM 45428</strain>
    </source>
</reference>
<evidence type="ECO:0000256" key="2">
    <source>
        <dbReference type="ARBA" id="ARBA00023015"/>
    </source>
</evidence>
<dbReference type="InterPro" id="IPR009057">
    <property type="entry name" value="Homeodomain-like_sf"/>
</dbReference>
<dbReference type="GO" id="GO:0003700">
    <property type="term" value="F:DNA-binding transcription factor activity"/>
    <property type="evidence" value="ECO:0007669"/>
    <property type="project" value="InterPro"/>
</dbReference>
<evidence type="ECO:0000313" key="8">
    <source>
        <dbReference type="EMBL" id="TQS21534.1"/>
    </source>
</evidence>
<dbReference type="Gene3D" id="1.10.10.60">
    <property type="entry name" value="Homeodomain-like"/>
    <property type="match status" value="1"/>
</dbReference>
<feature type="domain" description="HTH araC/xylS-type" evidence="7">
    <location>
        <begin position="150"/>
        <end position="247"/>
    </location>
</feature>
<dbReference type="InterPro" id="IPR018062">
    <property type="entry name" value="HTH_AraC-typ_CS"/>
</dbReference>
<protein>
    <recommendedName>
        <fullName evidence="5">HTH-type transcriptional regulator RipA</fullName>
    </recommendedName>
    <alternativeName>
        <fullName evidence="6">Repressor of iron proteins A</fullName>
    </alternativeName>
</protein>
<dbReference type="RefSeq" id="WP_142618883.1">
    <property type="nucleotide sequence ID" value="NZ_VIRM01000011.1"/>
</dbReference>
<dbReference type="SUPFAM" id="SSF46689">
    <property type="entry name" value="Homeodomain-like"/>
    <property type="match status" value="1"/>
</dbReference>
<dbReference type="InterPro" id="IPR011051">
    <property type="entry name" value="RmlC_Cupin_sf"/>
</dbReference>
<dbReference type="SUPFAM" id="SSF51182">
    <property type="entry name" value="RmlC-like cupins"/>
    <property type="match status" value="1"/>
</dbReference>
<evidence type="ECO:0000256" key="3">
    <source>
        <dbReference type="ARBA" id="ARBA00023125"/>
    </source>
</evidence>
<organism evidence="8 9">
    <name type="scientific">Microbispora hainanensis</name>
    <dbReference type="NCBI Taxonomy" id="568844"/>
    <lineage>
        <taxon>Bacteria</taxon>
        <taxon>Bacillati</taxon>
        <taxon>Actinomycetota</taxon>
        <taxon>Actinomycetes</taxon>
        <taxon>Streptosporangiales</taxon>
        <taxon>Streptosporangiaceae</taxon>
        <taxon>Microbispora</taxon>
    </lineage>
</organism>
<dbReference type="SMART" id="SM00342">
    <property type="entry name" value="HTH_ARAC"/>
    <property type="match status" value="1"/>
</dbReference>
<keyword evidence="1" id="KW-0678">Repressor</keyword>
<dbReference type="PROSITE" id="PS00041">
    <property type="entry name" value="HTH_ARAC_FAMILY_1"/>
    <property type="match status" value="1"/>
</dbReference>
<sequence length="247" mass="26765">MSATRHPSGGGASRVPLAHRERIDWHDHASHQLIHPHRGVLRISTPIGDWVVPPHRGVWIPAGVAHAHEAYGPTEMRALLFGPAVNPLRLDRPTVMAITPLLREVVVALTGDDEPTPGQRANLERVLLDQLREVEALPLCLPTPSDPRLRDVAAILEADPADGRTLAELGAVVGASERTLSRLFRAETGMSFPQWRTQLRLHHALILLAGGRSVTSTAAACGYSGPSAFIQSFKHAFGTTPHAYVRA</sequence>
<dbReference type="PANTHER" id="PTHR11019:SF199">
    <property type="entry name" value="HTH-TYPE TRANSCRIPTIONAL REGULATOR NIMR"/>
    <property type="match status" value="1"/>
</dbReference>
<evidence type="ECO:0000256" key="1">
    <source>
        <dbReference type="ARBA" id="ARBA00022491"/>
    </source>
</evidence>
<dbReference type="CDD" id="cd06124">
    <property type="entry name" value="cupin_NimR-like_N"/>
    <property type="match status" value="1"/>
</dbReference>
<dbReference type="AlphaFoldDB" id="A0A544YXP9"/>
<keyword evidence="3" id="KW-0238">DNA-binding</keyword>
<dbReference type="FunFam" id="1.10.10.60:FF:000132">
    <property type="entry name" value="AraC family transcriptional regulator"/>
    <property type="match status" value="1"/>
</dbReference>